<evidence type="ECO:0000313" key="10">
    <source>
        <dbReference type="EMBL" id="MFC5825848.1"/>
    </source>
</evidence>
<proteinExistence type="predicted"/>
<evidence type="ECO:0000256" key="3">
    <source>
        <dbReference type="ARBA" id="ARBA00022692"/>
    </source>
</evidence>
<accession>A0ABW1CLS6</accession>
<evidence type="ECO:0000256" key="6">
    <source>
        <dbReference type="SAM" id="Coils"/>
    </source>
</evidence>
<evidence type="ECO:0000256" key="7">
    <source>
        <dbReference type="SAM" id="MobiDB-lite"/>
    </source>
</evidence>
<feature type="transmembrane region" description="Helical" evidence="8">
    <location>
        <begin position="53"/>
        <end position="75"/>
    </location>
</feature>
<sequence>MQTLVVPLVGELPRLLDASAANTSWVITATLLVGAVATPVIGKLGDMYGKRRMMLVCSVPLIGGSVVCSLIPMIAGRGLQGLGVGMIPLGVSALRDLLPPQRVGPAIALMSSSMGIGGALGLPISAAVAEYADWRMLFWGSAALSVLVAVLIWTLVPATPGNARGRLDFLGAIGLGAALVCLLLGVSKGADWGWGSGTTLGLLGAAVVVLLLWALYELRVRDPLVDLRVTARPQVLFTNLASILVGFSMYAQSLVVMQILQLPAATGYGLGQSMLAAGLWLAPSGLMMMAVSSLGARLSAARGPKTSLFLGALIIAIGYGASLGLMDWAWGLMIASCIGNIGVGLAYGAMPALIMGAVPQSETASANSFNTLMRSIGTSTSAAVVGVVLAQMTVSMGGRALPSESGFRTALVIGCGVALVAALVTLILPKPQRAPEPAAVRPAPEPIAQRPPEPAFPEPVPQMAPERAAEYLPSEATQPFARATRAMAIGYERLGPWENAFRANAPEPAKGLTDQERAELSSLRAENAELRRELDVLMQSVSIWVKSLAER</sequence>
<dbReference type="RefSeq" id="WP_379515363.1">
    <property type="nucleotide sequence ID" value="NZ_JBHSPA010000023.1"/>
</dbReference>
<feature type="transmembrane region" description="Helical" evidence="8">
    <location>
        <begin position="136"/>
        <end position="155"/>
    </location>
</feature>
<keyword evidence="3 8" id="KW-0812">Transmembrane</keyword>
<keyword evidence="2" id="KW-0813">Transport</keyword>
<dbReference type="EMBL" id="JBHSPA010000023">
    <property type="protein sequence ID" value="MFC5825848.1"/>
    <property type="molecule type" value="Genomic_DNA"/>
</dbReference>
<feature type="transmembrane region" description="Helical" evidence="8">
    <location>
        <begin position="167"/>
        <end position="186"/>
    </location>
</feature>
<feature type="transmembrane region" description="Helical" evidence="8">
    <location>
        <begin position="275"/>
        <end position="296"/>
    </location>
</feature>
<evidence type="ECO:0000313" key="11">
    <source>
        <dbReference type="Proteomes" id="UP001596058"/>
    </source>
</evidence>
<dbReference type="InterPro" id="IPR020846">
    <property type="entry name" value="MFS_dom"/>
</dbReference>
<evidence type="ECO:0000256" key="5">
    <source>
        <dbReference type="ARBA" id="ARBA00023136"/>
    </source>
</evidence>
<protein>
    <submittedName>
        <fullName evidence="10">MFS transporter</fullName>
    </submittedName>
</protein>
<evidence type="ECO:0000256" key="2">
    <source>
        <dbReference type="ARBA" id="ARBA00022448"/>
    </source>
</evidence>
<dbReference type="InterPro" id="IPR011701">
    <property type="entry name" value="MFS"/>
</dbReference>
<feature type="domain" description="Major facilitator superfamily (MFS) profile" evidence="9">
    <location>
        <begin position="1"/>
        <end position="433"/>
    </location>
</feature>
<feature type="transmembrane region" description="Helical" evidence="8">
    <location>
        <begin position="236"/>
        <end position="255"/>
    </location>
</feature>
<keyword evidence="4 8" id="KW-1133">Transmembrane helix</keyword>
<dbReference type="SUPFAM" id="SSF103473">
    <property type="entry name" value="MFS general substrate transporter"/>
    <property type="match status" value="1"/>
</dbReference>
<organism evidence="10 11">
    <name type="scientific">Nonomuraea insulae</name>
    <dbReference type="NCBI Taxonomy" id="1616787"/>
    <lineage>
        <taxon>Bacteria</taxon>
        <taxon>Bacillati</taxon>
        <taxon>Actinomycetota</taxon>
        <taxon>Actinomycetes</taxon>
        <taxon>Streptosporangiales</taxon>
        <taxon>Streptosporangiaceae</taxon>
        <taxon>Nonomuraea</taxon>
    </lineage>
</organism>
<feature type="transmembrane region" description="Helical" evidence="8">
    <location>
        <begin position="308"/>
        <end position="326"/>
    </location>
</feature>
<feature type="transmembrane region" description="Helical" evidence="8">
    <location>
        <begin position="105"/>
        <end position="124"/>
    </location>
</feature>
<dbReference type="PANTHER" id="PTHR42718:SF9">
    <property type="entry name" value="MAJOR FACILITATOR SUPERFAMILY MULTIDRUG TRANSPORTER MFSC"/>
    <property type="match status" value="1"/>
</dbReference>
<reference evidence="11" key="1">
    <citation type="journal article" date="2019" name="Int. J. Syst. Evol. Microbiol.">
        <title>The Global Catalogue of Microorganisms (GCM) 10K type strain sequencing project: providing services to taxonomists for standard genome sequencing and annotation.</title>
        <authorList>
            <consortium name="The Broad Institute Genomics Platform"/>
            <consortium name="The Broad Institute Genome Sequencing Center for Infectious Disease"/>
            <person name="Wu L."/>
            <person name="Ma J."/>
        </authorList>
    </citation>
    <scope>NUCLEOTIDE SEQUENCE [LARGE SCALE GENOMIC DNA]</scope>
    <source>
        <strain evidence="11">CCUG 53903</strain>
    </source>
</reference>
<evidence type="ECO:0000259" key="9">
    <source>
        <dbReference type="PROSITE" id="PS50850"/>
    </source>
</evidence>
<dbReference type="Gene3D" id="1.20.1250.20">
    <property type="entry name" value="MFS general substrate transporter like domains"/>
    <property type="match status" value="1"/>
</dbReference>
<feature type="transmembrane region" description="Helical" evidence="8">
    <location>
        <begin position="332"/>
        <end position="354"/>
    </location>
</feature>
<evidence type="ECO:0000256" key="8">
    <source>
        <dbReference type="SAM" id="Phobius"/>
    </source>
</evidence>
<feature type="compositionally biased region" description="Pro residues" evidence="7">
    <location>
        <begin position="443"/>
        <end position="462"/>
    </location>
</feature>
<feature type="transmembrane region" description="Helical" evidence="8">
    <location>
        <begin position="20"/>
        <end position="41"/>
    </location>
</feature>
<comment type="subcellular location">
    <subcellularLocation>
        <location evidence="1">Cell membrane</location>
        <topology evidence="1">Multi-pass membrane protein</topology>
    </subcellularLocation>
</comment>
<keyword evidence="5 8" id="KW-0472">Membrane</keyword>
<name>A0ABW1CLS6_9ACTN</name>
<keyword evidence="6" id="KW-0175">Coiled coil</keyword>
<feature type="transmembrane region" description="Helical" evidence="8">
    <location>
        <begin position="192"/>
        <end position="216"/>
    </location>
</feature>
<dbReference type="PROSITE" id="PS50850">
    <property type="entry name" value="MFS"/>
    <property type="match status" value="1"/>
</dbReference>
<comment type="caution">
    <text evidence="10">The sequence shown here is derived from an EMBL/GenBank/DDBJ whole genome shotgun (WGS) entry which is preliminary data.</text>
</comment>
<gene>
    <name evidence="10" type="ORF">ACFPZ3_18455</name>
</gene>
<feature type="transmembrane region" description="Helical" evidence="8">
    <location>
        <begin position="375"/>
        <end position="394"/>
    </location>
</feature>
<dbReference type="InterPro" id="IPR036259">
    <property type="entry name" value="MFS_trans_sf"/>
</dbReference>
<evidence type="ECO:0000256" key="1">
    <source>
        <dbReference type="ARBA" id="ARBA00004651"/>
    </source>
</evidence>
<dbReference type="CDD" id="cd17504">
    <property type="entry name" value="MFS_MMR_MDR_like"/>
    <property type="match status" value="1"/>
</dbReference>
<dbReference type="Pfam" id="PF07690">
    <property type="entry name" value="MFS_1"/>
    <property type="match status" value="1"/>
</dbReference>
<dbReference type="Gene3D" id="1.20.1720.10">
    <property type="entry name" value="Multidrug resistance protein D"/>
    <property type="match status" value="1"/>
</dbReference>
<dbReference type="Proteomes" id="UP001596058">
    <property type="component" value="Unassembled WGS sequence"/>
</dbReference>
<dbReference type="PANTHER" id="PTHR42718">
    <property type="entry name" value="MAJOR FACILITATOR SUPERFAMILY MULTIDRUG TRANSPORTER MFSC"/>
    <property type="match status" value="1"/>
</dbReference>
<feature type="region of interest" description="Disordered" evidence="7">
    <location>
        <begin position="434"/>
        <end position="463"/>
    </location>
</feature>
<evidence type="ECO:0000256" key="4">
    <source>
        <dbReference type="ARBA" id="ARBA00022989"/>
    </source>
</evidence>
<feature type="transmembrane region" description="Helical" evidence="8">
    <location>
        <begin position="406"/>
        <end position="428"/>
    </location>
</feature>
<feature type="coiled-coil region" evidence="6">
    <location>
        <begin position="513"/>
        <end position="540"/>
    </location>
</feature>
<keyword evidence="11" id="KW-1185">Reference proteome</keyword>